<evidence type="ECO:0000313" key="3">
    <source>
        <dbReference type="Proteomes" id="UP001280121"/>
    </source>
</evidence>
<proteinExistence type="predicted"/>
<dbReference type="AlphaFoldDB" id="A0AAD9U373"/>
<organism evidence="2 3">
    <name type="scientific">Dipteronia dyeriana</name>
    <dbReference type="NCBI Taxonomy" id="168575"/>
    <lineage>
        <taxon>Eukaryota</taxon>
        <taxon>Viridiplantae</taxon>
        <taxon>Streptophyta</taxon>
        <taxon>Embryophyta</taxon>
        <taxon>Tracheophyta</taxon>
        <taxon>Spermatophyta</taxon>
        <taxon>Magnoliopsida</taxon>
        <taxon>eudicotyledons</taxon>
        <taxon>Gunneridae</taxon>
        <taxon>Pentapetalae</taxon>
        <taxon>rosids</taxon>
        <taxon>malvids</taxon>
        <taxon>Sapindales</taxon>
        <taxon>Sapindaceae</taxon>
        <taxon>Hippocastanoideae</taxon>
        <taxon>Acereae</taxon>
        <taxon>Dipteronia</taxon>
    </lineage>
</organism>
<gene>
    <name evidence="2" type="ORF">Ddye_021883</name>
</gene>
<keyword evidence="1" id="KW-0472">Membrane</keyword>
<accession>A0AAD9U373</accession>
<keyword evidence="1" id="KW-0812">Transmembrane</keyword>
<feature type="transmembrane region" description="Helical" evidence="1">
    <location>
        <begin position="6"/>
        <end position="26"/>
    </location>
</feature>
<comment type="caution">
    <text evidence="2">The sequence shown here is derived from an EMBL/GenBank/DDBJ whole genome shotgun (WGS) entry which is preliminary data.</text>
</comment>
<evidence type="ECO:0000313" key="2">
    <source>
        <dbReference type="EMBL" id="KAK2646688.1"/>
    </source>
</evidence>
<evidence type="ECO:0000256" key="1">
    <source>
        <dbReference type="SAM" id="Phobius"/>
    </source>
</evidence>
<keyword evidence="1" id="KW-1133">Transmembrane helix</keyword>
<name>A0AAD9U373_9ROSI</name>
<protein>
    <submittedName>
        <fullName evidence="2">Uncharacterized protein</fullName>
    </submittedName>
</protein>
<dbReference type="Proteomes" id="UP001280121">
    <property type="component" value="Unassembled WGS sequence"/>
</dbReference>
<keyword evidence="3" id="KW-1185">Reference proteome</keyword>
<reference evidence="2" key="1">
    <citation type="journal article" date="2023" name="Plant J.">
        <title>Genome sequences and population genomics provide insights into the demographic history, inbreeding, and mutation load of two 'living fossil' tree species of Dipteronia.</title>
        <authorList>
            <person name="Feng Y."/>
            <person name="Comes H.P."/>
            <person name="Chen J."/>
            <person name="Zhu S."/>
            <person name="Lu R."/>
            <person name="Zhang X."/>
            <person name="Li P."/>
            <person name="Qiu J."/>
            <person name="Olsen K.M."/>
            <person name="Qiu Y."/>
        </authorList>
    </citation>
    <scope>NUCLEOTIDE SEQUENCE</scope>
    <source>
        <strain evidence="2">KIB01</strain>
    </source>
</reference>
<dbReference type="EMBL" id="JANJYI010000006">
    <property type="protein sequence ID" value="KAK2646688.1"/>
    <property type="molecule type" value="Genomic_DNA"/>
</dbReference>
<sequence length="107" mass="12259">MATSSTARLSFRLAMTVIVILVLFYVGRPLYWKISATVHEIRQNKQTVKQGISQIVYEAQKSVGWWHDESDSGDDQRLKKRGGHFQSEELWHVIVVTTHASLVESFV</sequence>